<dbReference type="EMBL" id="VSFG01000005">
    <property type="protein sequence ID" value="TYB43979.1"/>
    <property type="molecule type" value="Genomic_DNA"/>
</dbReference>
<dbReference type="GO" id="GO:0008171">
    <property type="term" value="F:O-methyltransferase activity"/>
    <property type="evidence" value="ECO:0007669"/>
    <property type="project" value="InterPro"/>
</dbReference>
<dbReference type="Gene3D" id="1.10.287.1350">
    <property type="match status" value="1"/>
</dbReference>
<organism evidence="8 9">
    <name type="scientific">Actinomadura chibensis</name>
    <dbReference type="NCBI Taxonomy" id="392828"/>
    <lineage>
        <taxon>Bacteria</taxon>
        <taxon>Bacillati</taxon>
        <taxon>Actinomycetota</taxon>
        <taxon>Actinomycetes</taxon>
        <taxon>Streptosporangiales</taxon>
        <taxon>Thermomonosporaceae</taxon>
        <taxon>Actinomadura</taxon>
    </lineage>
</organism>
<dbReference type="AlphaFoldDB" id="A0A5D0NI09"/>
<feature type="compositionally biased region" description="Polar residues" evidence="5">
    <location>
        <begin position="7"/>
        <end position="18"/>
    </location>
</feature>
<dbReference type="RefSeq" id="WP_083981442.1">
    <property type="nucleotide sequence ID" value="NZ_VSFG01000005.1"/>
</dbReference>
<evidence type="ECO:0000259" key="7">
    <source>
        <dbReference type="Pfam" id="PF08100"/>
    </source>
</evidence>
<dbReference type="InterPro" id="IPR036388">
    <property type="entry name" value="WH-like_DNA-bd_sf"/>
</dbReference>
<dbReference type="InterPro" id="IPR001077">
    <property type="entry name" value="COMT_C"/>
</dbReference>
<dbReference type="GO" id="GO:0032259">
    <property type="term" value="P:methylation"/>
    <property type="evidence" value="ECO:0007669"/>
    <property type="project" value="UniProtKB-KW"/>
</dbReference>
<gene>
    <name evidence="8" type="ORF">FXF69_23745</name>
</gene>
<dbReference type="PANTHER" id="PTHR43712">
    <property type="entry name" value="PUTATIVE (AFU_ORTHOLOGUE AFUA_4G14580)-RELATED"/>
    <property type="match status" value="1"/>
</dbReference>
<dbReference type="Pfam" id="PF08100">
    <property type="entry name" value="Dimerisation"/>
    <property type="match status" value="1"/>
</dbReference>
<dbReference type="InterPro" id="IPR036390">
    <property type="entry name" value="WH_DNA-bd_sf"/>
</dbReference>
<feature type="domain" description="O-methyltransferase C-terminal" evidence="6">
    <location>
        <begin position="127"/>
        <end position="330"/>
    </location>
</feature>
<protein>
    <submittedName>
        <fullName evidence="8">Methyltransferase</fullName>
    </submittedName>
</protein>
<accession>A0A5D0NI09</accession>
<evidence type="ECO:0000256" key="1">
    <source>
        <dbReference type="ARBA" id="ARBA00022603"/>
    </source>
</evidence>
<dbReference type="Gene3D" id="3.40.50.150">
    <property type="entry name" value="Vaccinia Virus protein VP39"/>
    <property type="match status" value="1"/>
</dbReference>
<dbReference type="GO" id="GO:0046983">
    <property type="term" value="F:protein dimerization activity"/>
    <property type="evidence" value="ECO:0007669"/>
    <property type="project" value="InterPro"/>
</dbReference>
<evidence type="ECO:0000256" key="4">
    <source>
        <dbReference type="PIRSR" id="PIRSR005739-1"/>
    </source>
</evidence>
<dbReference type="SUPFAM" id="SSF53335">
    <property type="entry name" value="S-adenosyl-L-methionine-dependent methyltransferases"/>
    <property type="match status" value="1"/>
</dbReference>
<evidence type="ECO:0000259" key="6">
    <source>
        <dbReference type="Pfam" id="PF00891"/>
    </source>
</evidence>
<sequence>MREQERVQGQTLPQSVTPNGAWGDAELRRRADLALPMAIRVAATLRLADHIADGGSPAGELADRLRVDPDALERLLRYLATEGILAEDASGRYRLTPLGRPLRETHPQSVRRVLDIEGALGRAELTFVELLHTVRTGRAAYAARYGRPHWQDMEENPELAAGFDALMSTRMTACLPAIIRALDWGALGHVVDVGGGDGRLLATLLAEFPLLRGTLVERPGPAAAARAFLAKTGAADRSQVTEGDFFGPLPPGAGGYLLVNVLHNWDDPACLAILRRCREAAGGSGRVFVIEHLRTAGSAPRAALDLRMLLLFGGSQRSLPEIAALAASTGLDLHGVRPAEELTVLEFRPAAVEPELTRGAESPRT</sequence>
<evidence type="ECO:0000256" key="3">
    <source>
        <dbReference type="ARBA" id="ARBA00022691"/>
    </source>
</evidence>
<name>A0A5D0NI09_9ACTN</name>
<keyword evidence="2 8" id="KW-0808">Transferase</keyword>
<feature type="domain" description="O-methyltransferase dimerisation" evidence="7">
    <location>
        <begin position="34"/>
        <end position="100"/>
    </location>
</feature>
<reference evidence="8 9" key="1">
    <citation type="submission" date="2019-08" db="EMBL/GenBank/DDBJ databases">
        <title>Actinomadura sp. nov. CYP1-5 isolated from mountain soil.</title>
        <authorList>
            <person name="Songsumanus A."/>
            <person name="Kuncharoen N."/>
            <person name="Kudo T."/>
            <person name="Yuki M."/>
            <person name="Igarashi Y."/>
            <person name="Tanasupawat S."/>
        </authorList>
    </citation>
    <scope>NUCLEOTIDE SEQUENCE [LARGE SCALE GENOMIC DNA]</scope>
    <source>
        <strain evidence="8 9">JCM 14158</strain>
    </source>
</reference>
<dbReference type="Proteomes" id="UP000323380">
    <property type="component" value="Unassembled WGS sequence"/>
</dbReference>
<dbReference type="PROSITE" id="PS51683">
    <property type="entry name" value="SAM_OMT_II"/>
    <property type="match status" value="1"/>
</dbReference>
<dbReference type="InterPro" id="IPR029063">
    <property type="entry name" value="SAM-dependent_MTases_sf"/>
</dbReference>
<dbReference type="STRING" id="1220554.GCA_001552135_06818"/>
<dbReference type="Gene3D" id="1.10.10.10">
    <property type="entry name" value="Winged helix-like DNA-binding domain superfamily/Winged helix DNA-binding domain"/>
    <property type="match status" value="1"/>
</dbReference>
<keyword evidence="9" id="KW-1185">Reference proteome</keyword>
<evidence type="ECO:0000313" key="9">
    <source>
        <dbReference type="Proteomes" id="UP000323380"/>
    </source>
</evidence>
<dbReference type="Pfam" id="PF00891">
    <property type="entry name" value="Methyltransf_2"/>
    <property type="match status" value="1"/>
</dbReference>
<keyword evidence="1 8" id="KW-0489">Methyltransferase</keyword>
<keyword evidence="3" id="KW-0949">S-adenosyl-L-methionine</keyword>
<proteinExistence type="predicted"/>
<dbReference type="PIRSF" id="PIRSF005739">
    <property type="entry name" value="O-mtase"/>
    <property type="match status" value="1"/>
</dbReference>
<feature type="region of interest" description="Disordered" evidence="5">
    <location>
        <begin position="1"/>
        <end position="23"/>
    </location>
</feature>
<comment type="caution">
    <text evidence="8">The sequence shown here is derived from an EMBL/GenBank/DDBJ whole genome shotgun (WGS) entry which is preliminary data.</text>
</comment>
<evidence type="ECO:0000256" key="5">
    <source>
        <dbReference type="SAM" id="MobiDB-lite"/>
    </source>
</evidence>
<dbReference type="PANTHER" id="PTHR43712:SF2">
    <property type="entry name" value="O-METHYLTRANSFERASE CICE"/>
    <property type="match status" value="1"/>
</dbReference>
<dbReference type="InterPro" id="IPR016461">
    <property type="entry name" value="COMT-like"/>
</dbReference>
<evidence type="ECO:0000313" key="8">
    <source>
        <dbReference type="EMBL" id="TYB43979.1"/>
    </source>
</evidence>
<dbReference type="SUPFAM" id="SSF46785">
    <property type="entry name" value="Winged helix' DNA-binding domain"/>
    <property type="match status" value="1"/>
</dbReference>
<evidence type="ECO:0000256" key="2">
    <source>
        <dbReference type="ARBA" id="ARBA00022679"/>
    </source>
</evidence>
<dbReference type="InterPro" id="IPR012967">
    <property type="entry name" value="COMT_dimerisation"/>
</dbReference>
<feature type="active site" description="Proton acceptor" evidence="4">
    <location>
        <position position="263"/>
    </location>
</feature>